<evidence type="ECO:0000256" key="2">
    <source>
        <dbReference type="ARBA" id="ARBA00004975"/>
    </source>
</evidence>
<dbReference type="NCBIfam" id="NF001986">
    <property type="entry name" value="PRK00779.1"/>
    <property type="match status" value="1"/>
</dbReference>
<feature type="binding site" evidence="7">
    <location>
        <position position="231"/>
    </location>
    <ligand>
        <name>L-ornithine</name>
        <dbReference type="ChEBI" id="CHEBI:46911"/>
    </ligand>
</feature>
<comment type="pathway">
    <text evidence="2">Amino-acid biosynthesis; L-arginine biosynthesis; L-arginine from L-ornithine and carbamoyl phosphate: step 1/3.</text>
</comment>
<evidence type="ECO:0000313" key="10">
    <source>
        <dbReference type="EMBL" id="MBL6076512.1"/>
    </source>
</evidence>
<dbReference type="InterPro" id="IPR002292">
    <property type="entry name" value="Orn/put_carbamltrans"/>
</dbReference>
<dbReference type="PRINTS" id="PR00102">
    <property type="entry name" value="OTCASE"/>
</dbReference>
<evidence type="ECO:0000256" key="1">
    <source>
        <dbReference type="ARBA" id="ARBA00003822"/>
    </source>
</evidence>
<gene>
    <name evidence="10" type="primary">argF</name>
    <name evidence="10" type="ORF">JMJ56_00760</name>
</gene>
<feature type="binding site" evidence="7">
    <location>
        <begin position="235"/>
        <end position="236"/>
    </location>
    <ligand>
        <name>L-ornithine</name>
        <dbReference type="ChEBI" id="CHEBI:46911"/>
    </ligand>
</feature>
<feature type="binding site" evidence="7">
    <location>
        <position position="89"/>
    </location>
    <ligand>
        <name>carbamoyl phosphate</name>
        <dbReference type="ChEBI" id="CHEBI:58228"/>
    </ligand>
</feature>
<feature type="domain" description="Aspartate/ornithine carbamoyltransferase carbamoyl-P binding" evidence="9">
    <location>
        <begin position="17"/>
        <end position="153"/>
    </location>
</feature>
<evidence type="ECO:0000259" key="9">
    <source>
        <dbReference type="Pfam" id="PF02729"/>
    </source>
</evidence>
<dbReference type="HAMAP" id="MF_01109">
    <property type="entry name" value="OTCase"/>
    <property type="match status" value="1"/>
</dbReference>
<comment type="subcellular location">
    <subcellularLocation>
        <location evidence="7">Cytoplasm</location>
    </subcellularLocation>
</comment>
<dbReference type="PRINTS" id="PR00100">
    <property type="entry name" value="AOTCASE"/>
</dbReference>
<dbReference type="InterPro" id="IPR006131">
    <property type="entry name" value="Asp_carbamoyltransf_Asp/Orn-bd"/>
</dbReference>
<evidence type="ECO:0000256" key="4">
    <source>
        <dbReference type="ARBA" id="ARBA00013007"/>
    </source>
</evidence>
<evidence type="ECO:0000256" key="3">
    <source>
        <dbReference type="ARBA" id="ARBA00007805"/>
    </source>
</evidence>
<reference evidence="10 11" key="1">
    <citation type="submission" date="2021-01" db="EMBL/GenBank/DDBJ databases">
        <title>Belnapia mucosa sp. nov. and Belnapia arida sp. nov., isolated from the Tabernas Desert (Almeria, Spain).</title>
        <authorList>
            <person name="Molina-Menor E."/>
            <person name="Vidal-Verdu A."/>
            <person name="Calonge A."/>
            <person name="Satari L."/>
            <person name="Pereto J."/>
            <person name="Porcar M."/>
        </authorList>
    </citation>
    <scope>NUCLEOTIDE SEQUENCE [LARGE SCALE GENOMIC DNA]</scope>
    <source>
        <strain evidence="10 11">T18</strain>
    </source>
</reference>
<evidence type="ECO:0000256" key="7">
    <source>
        <dbReference type="HAMAP-Rule" id="MF_01109"/>
    </source>
</evidence>
<keyword evidence="11" id="KW-1185">Reference proteome</keyword>
<dbReference type="InterPro" id="IPR036901">
    <property type="entry name" value="Asp/Orn_carbamoylTrfase_sf"/>
</dbReference>
<dbReference type="RefSeq" id="WP_202829701.1">
    <property type="nucleotide sequence ID" value="NZ_JAETWB010000001.1"/>
</dbReference>
<dbReference type="InterPro" id="IPR006132">
    <property type="entry name" value="Asp/Orn_carbamoyltranf_P-bd"/>
</dbReference>
<feature type="binding site" evidence="7">
    <location>
        <position position="113"/>
    </location>
    <ligand>
        <name>carbamoyl phosphate</name>
        <dbReference type="ChEBI" id="CHEBI:58228"/>
    </ligand>
</feature>
<feature type="binding site" evidence="7">
    <location>
        <begin position="140"/>
        <end position="143"/>
    </location>
    <ligand>
        <name>carbamoyl phosphate</name>
        <dbReference type="ChEBI" id="CHEBI:58228"/>
    </ligand>
</feature>
<protein>
    <recommendedName>
        <fullName evidence="4 7">Ornithine carbamoyltransferase</fullName>
        <shortName evidence="7">OTCase</shortName>
        <ecNumber evidence="4 7">2.1.3.3</ecNumber>
    </recommendedName>
</protein>
<comment type="similarity">
    <text evidence="3 7">Belongs to the aspartate/ornithine carbamoyltransferase superfamily. OTCase family.</text>
</comment>
<dbReference type="Proteomes" id="UP000660885">
    <property type="component" value="Unassembled WGS sequence"/>
</dbReference>
<feature type="binding site" evidence="7">
    <location>
        <begin position="62"/>
        <end position="65"/>
    </location>
    <ligand>
        <name>carbamoyl phosphate</name>
        <dbReference type="ChEBI" id="CHEBI:58228"/>
    </ligand>
</feature>
<evidence type="ECO:0000313" key="11">
    <source>
        <dbReference type="Proteomes" id="UP000660885"/>
    </source>
</evidence>
<dbReference type="GO" id="GO:0004585">
    <property type="term" value="F:ornithine carbamoyltransferase activity"/>
    <property type="evidence" value="ECO:0007669"/>
    <property type="project" value="UniProtKB-EC"/>
</dbReference>
<dbReference type="InterPro" id="IPR024904">
    <property type="entry name" value="OTCase_ArgI"/>
</dbReference>
<keyword evidence="7" id="KW-0963">Cytoplasm</keyword>
<feature type="binding site" evidence="7">
    <location>
        <position position="303"/>
    </location>
    <ligand>
        <name>carbamoyl phosphate</name>
        <dbReference type="ChEBI" id="CHEBI:58228"/>
    </ligand>
</feature>
<dbReference type="PANTHER" id="PTHR45753">
    <property type="entry name" value="ORNITHINE CARBAMOYLTRANSFERASE, MITOCHONDRIAL"/>
    <property type="match status" value="1"/>
</dbReference>
<dbReference type="PROSITE" id="PS00097">
    <property type="entry name" value="CARBAMOYLTRANSFERASE"/>
    <property type="match status" value="1"/>
</dbReference>
<name>A0ABS1TVQ4_9PROT</name>
<feature type="binding site" evidence="7">
    <location>
        <position position="171"/>
    </location>
    <ligand>
        <name>L-ornithine</name>
        <dbReference type="ChEBI" id="CHEBI:46911"/>
    </ligand>
</feature>
<dbReference type="PANTHER" id="PTHR45753:SF3">
    <property type="entry name" value="ORNITHINE TRANSCARBAMYLASE, MITOCHONDRIAL"/>
    <property type="match status" value="1"/>
</dbReference>
<evidence type="ECO:0000256" key="6">
    <source>
        <dbReference type="ARBA" id="ARBA00048772"/>
    </source>
</evidence>
<sequence length="318" mass="34606">MSAALKPMAGGGEQAPRHFLELMDFEPATLRRMLDLAAQTKRGLGARPLAGKTIALIFEKPSTRTRVSFEVGIRQLGGDVVFLNARDMQSSRGEELSDTAKVLSRYVDAIMMRTHDVNRIREMAAHATVPVINGLTDISHPCQLMADVLTFEEHRGPIAGQVVAWVGDGNNVAQSFIQAAARFGFTLRLATPPELRPPQWVVDWARSQGATIELTDDPVEAVRGARCVVTDAWVSMNDETGDDGAGPNRHNLLAPYQVTPELMRHAAPDAIFQHCLPAHRGEEVAAEVIDGPQSVVFDEAENRLHAQKGVLLWALGAG</sequence>
<comment type="function">
    <text evidence="1">Reversibly catalyzes the transfer of the carbamoyl group from carbamoyl phosphate (CP) to the N(epsilon) atom of ornithine (ORN) to produce L-citrulline.</text>
</comment>
<dbReference type="Pfam" id="PF00185">
    <property type="entry name" value="OTCace"/>
    <property type="match status" value="1"/>
</dbReference>
<feature type="domain" description="Aspartate/ornithine carbamoyltransferase Asp/Orn-binding" evidence="8">
    <location>
        <begin position="160"/>
        <end position="313"/>
    </location>
</feature>
<feature type="binding site" evidence="7">
    <location>
        <begin position="275"/>
        <end position="276"/>
    </location>
    <ligand>
        <name>carbamoyl phosphate</name>
        <dbReference type="ChEBI" id="CHEBI:58228"/>
    </ligand>
</feature>
<evidence type="ECO:0000259" key="8">
    <source>
        <dbReference type="Pfam" id="PF00185"/>
    </source>
</evidence>
<evidence type="ECO:0000256" key="5">
    <source>
        <dbReference type="ARBA" id="ARBA00022679"/>
    </source>
</evidence>
<accession>A0ABS1TVQ4</accession>
<dbReference type="SUPFAM" id="SSF53671">
    <property type="entry name" value="Aspartate/ornithine carbamoyltransferase"/>
    <property type="match status" value="1"/>
</dbReference>
<dbReference type="EMBL" id="JAETWB010000001">
    <property type="protein sequence ID" value="MBL6076512.1"/>
    <property type="molecule type" value="Genomic_DNA"/>
</dbReference>
<dbReference type="NCBIfam" id="TIGR00658">
    <property type="entry name" value="orni_carb_tr"/>
    <property type="match status" value="1"/>
</dbReference>
<comment type="caution">
    <text evidence="10">The sequence shown here is derived from an EMBL/GenBank/DDBJ whole genome shotgun (WGS) entry which is preliminary data.</text>
</comment>
<dbReference type="Pfam" id="PF02729">
    <property type="entry name" value="OTCace_N"/>
    <property type="match status" value="1"/>
</dbReference>
<comment type="catalytic activity">
    <reaction evidence="6 7">
        <text>carbamoyl phosphate + L-ornithine = L-citrulline + phosphate + H(+)</text>
        <dbReference type="Rhea" id="RHEA:19513"/>
        <dbReference type="ChEBI" id="CHEBI:15378"/>
        <dbReference type="ChEBI" id="CHEBI:43474"/>
        <dbReference type="ChEBI" id="CHEBI:46911"/>
        <dbReference type="ChEBI" id="CHEBI:57743"/>
        <dbReference type="ChEBI" id="CHEBI:58228"/>
        <dbReference type="EC" id="2.1.3.3"/>
    </reaction>
</comment>
<organism evidence="10 11">
    <name type="scientific">Belnapia arida</name>
    <dbReference type="NCBI Taxonomy" id="2804533"/>
    <lineage>
        <taxon>Bacteria</taxon>
        <taxon>Pseudomonadati</taxon>
        <taxon>Pseudomonadota</taxon>
        <taxon>Alphaproteobacteria</taxon>
        <taxon>Acetobacterales</taxon>
        <taxon>Roseomonadaceae</taxon>
        <taxon>Belnapia</taxon>
    </lineage>
</organism>
<proteinExistence type="inferred from homology"/>
<keyword evidence="5 7" id="KW-0808">Transferase</keyword>
<dbReference type="Gene3D" id="3.40.50.1370">
    <property type="entry name" value="Aspartate/ornithine carbamoyltransferase"/>
    <property type="match status" value="2"/>
</dbReference>
<dbReference type="EC" id="2.1.3.3" evidence="4 7"/>
<dbReference type="InterPro" id="IPR006130">
    <property type="entry name" value="Asp/Orn_carbamoylTrfase"/>
</dbReference>